<dbReference type="Gene3D" id="1.10.443.10">
    <property type="entry name" value="Intergrase catalytic core"/>
    <property type="match status" value="1"/>
</dbReference>
<feature type="domain" description="Tyr recombinase" evidence="6">
    <location>
        <begin position="153"/>
        <end position="341"/>
    </location>
</feature>
<dbReference type="InterPro" id="IPR050090">
    <property type="entry name" value="Tyrosine_recombinase_XerCD"/>
</dbReference>
<dbReference type="Pfam" id="PF02899">
    <property type="entry name" value="Phage_int_SAM_1"/>
    <property type="match status" value="1"/>
</dbReference>
<evidence type="ECO:0000259" key="6">
    <source>
        <dbReference type="PROSITE" id="PS51898"/>
    </source>
</evidence>
<evidence type="ECO:0000256" key="2">
    <source>
        <dbReference type="ARBA" id="ARBA00022908"/>
    </source>
</evidence>
<evidence type="ECO:0000256" key="4">
    <source>
        <dbReference type="ARBA" id="ARBA00023172"/>
    </source>
</evidence>
<evidence type="ECO:0000313" key="9">
    <source>
        <dbReference type="Proteomes" id="UP000741863"/>
    </source>
</evidence>
<evidence type="ECO:0000256" key="5">
    <source>
        <dbReference type="PROSITE-ProRule" id="PRU01248"/>
    </source>
</evidence>
<name>A0ABS2PGV0_9BACL</name>
<dbReference type="Gene3D" id="1.10.150.130">
    <property type="match status" value="1"/>
</dbReference>
<keyword evidence="3 5" id="KW-0238">DNA-binding</keyword>
<feature type="domain" description="Core-binding (CB)" evidence="7">
    <location>
        <begin position="39"/>
        <end position="130"/>
    </location>
</feature>
<evidence type="ECO:0000259" key="7">
    <source>
        <dbReference type="PROSITE" id="PS51900"/>
    </source>
</evidence>
<dbReference type="InterPro" id="IPR010998">
    <property type="entry name" value="Integrase_recombinase_N"/>
</dbReference>
<dbReference type="PROSITE" id="PS51900">
    <property type="entry name" value="CB"/>
    <property type="match status" value="1"/>
</dbReference>
<organism evidence="8 9">
    <name type="scientific">Geomicrobium sediminis</name>
    <dbReference type="NCBI Taxonomy" id="1347788"/>
    <lineage>
        <taxon>Bacteria</taxon>
        <taxon>Bacillati</taxon>
        <taxon>Bacillota</taxon>
        <taxon>Bacilli</taxon>
        <taxon>Bacillales</taxon>
        <taxon>Geomicrobium</taxon>
    </lineage>
</organism>
<dbReference type="EMBL" id="JAFBEC010000010">
    <property type="protein sequence ID" value="MBM7634255.1"/>
    <property type="molecule type" value="Genomic_DNA"/>
</dbReference>
<proteinExistence type="inferred from homology"/>
<dbReference type="SUPFAM" id="SSF56349">
    <property type="entry name" value="DNA breaking-rejoining enzymes"/>
    <property type="match status" value="1"/>
</dbReference>
<dbReference type="Pfam" id="PF00589">
    <property type="entry name" value="Phage_integrase"/>
    <property type="match status" value="1"/>
</dbReference>
<comment type="caution">
    <text evidence="8">The sequence shown here is derived from an EMBL/GenBank/DDBJ whole genome shotgun (WGS) entry which is preliminary data.</text>
</comment>
<dbReference type="RefSeq" id="WP_204699010.1">
    <property type="nucleotide sequence ID" value="NZ_JAFBEC010000010.1"/>
</dbReference>
<dbReference type="CDD" id="cd00397">
    <property type="entry name" value="DNA_BRE_C"/>
    <property type="match status" value="1"/>
</dbReference>
<keyword evidence="9" id="KW-1185">Reference proteome</keyword>
<comment type="similarity">
    <text evidence="1">Belongs to the 'phage' integrase family.</text>
</comment>
<dbReference type="PROSITE" id="PS51898">
    <property type="entry name" value="TYR_RECOMBINASE"/>
    <property type="match status" value="1"/>
</dbReference>
<dbReference type="InterPro" id="IPR004107">
    <property type="entry name" value="Integrase_SAM-like_N"/>
</dbReference>
<dbReference type="PANTHER" id="PTHR30349:SF41">
    <property type="entry name" value="INTEGRASE_RECOMBINASE PROTEIN MJ0367-RELATED"/>
    <property type="match status" value="1"/>
</dbReference>
<evidence type="ECO:0000256" key="3">
    <source>
        <dbReference type="ARBA" id="ARBA00023125"/>
    </source>
</evidence>
<accession>A0ABS2PGV0</accession>
<dbReference type="Proteomes" id="UP000741863">
    <property type="component" value="Unassembled WGS sequence"/>
</dbReference>
<evidence type="ECO:0000256" key="1">
    <source>
        <dbReference type="ARBA" id="ARBA00008857"/>
    </source>
</evidence>
<dbReference type="InterPro" id="IPR013762">
    <property type="entry name" value="Integrase-like_cat_sf"/>
</dbReference>
<evidence type="ECO:0000313" key="8">
    <source>
        <dbReference type="EMBL" id="MBM7634255.1"/>
    </source>
</evidence>
<keyword evidence="2" id="KW-0229">DNA integration</keyword>
<sequence length="348" mass="40804">MLPDISSTNQQTALTLHQPDTFLNNQLYVQLSQNGFDQVNWSEIPDEFLLYIYLHKNPQLGKDRTPQTKAKYLESLKPFMNYAAEQGGIRFLTSSQVYAYQLHLERDKEYKPTTLSRHTVVLKQFLKFLYKEEMVERDITKKMIKVAKPKDQLVDRDLHEDEVKQLLQHFKGRDFFTYTLLSILLSTGMRIAELANADMDRLVWRSSEQAYFLDVEGKGKKQRPVVIYEDVLFIIKELRRQRGFSEDSKVGPFFPKTNGKRYSATYLSGHFKHLLYEAPFDFVRSRKDPITAHTCRHYTAQYLIEQGADLTAIRDALGHASIQTTELYLKQRRRYSEHVGLKIKPMTM</sequence>
<dbReference type="InterPro" id="IPR011010">
    <property type="entry name" value="DNA_brk_join_enz"/>
</dbReference>
<protein>
    <submittedName>
        <fullName evidence="8">Site-specific recombinase XerD</fullName>
    </submittedName>
</protein>
<gene>
    <name evidence="8" type="ORF">JOD17_003357</name>
</gene>
<dbReference type="InterPro" id="IPR044068">
    <property type="entry name" value="CB"/>
</dbReference>
<dbReference type="PANTHER" id="PTHR30349">
    <property type="entry name" value="PHAGE INTEGRASE-RELATED"/>
    <property type="match status" value="1"/>
</dbReference>
<reference evidence="8 9" key="1">
    <citation type="submission" date="2021-01" db="EMBL/GenBank/DDBJ databases">
        <title>Genomic Encyclopedia of Type Strains, Phase IV (KMG-IV): sequencing the most valuable type-strain genomes for metagenomic binning, comparative biology and taxonomic classification.</title>
        <authorList>
            <person name="Goeker M."/>
        </authorList>
    </citation>
    <scope>NUCLEOTIDE SEQUENCE [LARGE SCALE GENOMIC DNA]</scope>
    <source>
        <strain evidence="8 9">DSM 25540</strain>
    </source>
</reference>
<keyword evidence="4" id="KW-0233">DNA recombination</keyword>
<dbReference type="InterPro" id="IPR002104">
    <property type="entry name" value="Integrase_catalytic"/>
</dbReference>